<dbReference type="Pfam" id="PF08666">
    <property type="entry name" value="SAF"/>
    <property type="match status" value="1"/>
</dbReference>
<dbReference type="EMBL" id="JACHLY010000001">
    <property type="protein sequence ID" value="MBB5998445.1"/>
    <property type="molecule type" value="Genomic_DNA"/>
</dbReference>
<feature type="chain" id="PRO_5033067347" evidence="2">
    <location>
        <begin position="32"/>
        <end position="219"/>
    </location>
</feature>
<dbReference type="SMART" id="SM00858">
    <property type="entry name" value="SAF"/>
    <property type="match status" value="1"/>
</dbReference>
<feature type="signal peptide" evidence="2">
    <location>
        <begin position="1"/>
        <end position="31"/>
    </location>
</feature>
<gene>
    <name evidence="4" type="ORF">HNR25_002196</name>
</gene>
<evidence type="ECO:0000256" key="2">
    <source>
        <dbReference type="SAM" id="SignalP"/>
    </source>
</evidence>
<sequence>MDAVTRRNRRWAVAGAGMVALGALLAVSATAAAEDRARVAVAARDVPAGHAIGEADLRMVEASGLPEGDFPGTEPEDVVGRRAAVALKEGTPIPRTAVAEQGVWPPTDRAVVAAELPASAVPEAADMGAPVDIVLTGREPSEPAADSDGEGGGPTAQEDGVVAGRVQSVERSGRGEEESTVHLDVPAEQAAAVARAAGRDEVRLALTAALVAGANGEDL</sequence>
<dbReference type="Gene3D" id="3.90.1210.10">
    <property type="entry name" value="Antifreeze-like/N-acetylneuraminic acid synthase C-terminal domain"/>
    <property type="match status" value="1"/>
</dbReference>
<keyword evidence="5" id="KW-1185">Reference proteome</keyword>
<dbReference type="RefSeq" id="WP_246463597.1">
    <property type="nucleotide sequence ID" value="NZ_BAABKT010000014.1"/>
</dbReference>
<name>A0A841E5M2_9ACTN</name>
<proteinExistence type="predicted"/>
<evidence type="ECO:0000256" key="1">
    <source>
        <dbReference type="SAM" id="MobiDB-lite"/>
    </source>
</evidence>
<protein>
    <submittedName>
        <fullName evidence="4">Flp pilus assembly protein CpaB</fullName>
    </submittedName>
</protein>
<evidence type="ECO:0000313" key="5">
    <source>
        <dbReference type="Proteomes" id="UP000578077"/>
    </source>
</evidence>
<feature type="region of interest" description="Disordered" evidence="1">
    <location>
        <begin position="138"/>
        <end position="187"/>
    </location>
</feature>
<evidence type="ECO:0000313" key="4">
    <source>
        <dbReference type="EMBL" id="MBB5998445.1"/>
    </source>
</evidence>
<accession>A0A841E5M2</accession>
<organism evidence="4 5">
    <name type="scientific">Streptomonospora salina</name>
    <dbReference type="NCBI Taxonomy" id="104205"/>
    <lineage>
        <taxon>Bacteria</taxon>
        <taxon>Bacillati</taxon>
        <taxon>Actinomycetota</taxon>
        <taxon>Actinomycetes</taxon>
        <taxon>Streptosporangiales</taxon>
        <taxon>Nocardiopsidaceae</taxon>
        <taxon>Streptomonospora</taxon>
    </lineage>
</organism>
<dbReference type="CDD" id="cd11614">
    <property type="entry name" value="SAF_CpaB_FlgA_like"/>
    <property type="match status" value="1"/>
</dbReference>
<keyword evidence="2" id="KW-0732">Signal</keyword>
<comment type="caution">
    <text evidence="4">The sequence shown here is derived from an EMBL/GenBank/DDBJ whole genome shotgun (WGS) entry which is preliminary data.</text>
</comment>
<feature type="domain" description="SAF" evidence="3">
    <location>
        <begin position="37"/>
        <end position="99"/>
    </location>
</feature>
<dbReference type="AlphaFoldDB" id="A0A841E5M2"/>
<reference evidence="4 5" key="1">
    <citation type="submission" date="2020-08" db="EMBL/GenBank/DDBJ databases">
        <title>Sequencing the genomes of 1000 actinobacteria strains.</title>
        <authorList>
            <person name="Klenk H.-P."/>
        </authorList>
    </citation>
    <scope>NUCLEOTIDE SEQUENCE [LARGE SCALE GENOMIC DNA]</scope>
    <source>
        <strain evidence="4 5">DSM 44593</strain>
    </source>
</reference>
<dbReference type="Proteomes" id="UP000578077">
    <property type="component" value="Unassembled WGS sequence"/>
</dbReference>
<dbReference type="InterPro" id="IPR013974">
    <property type="entry name" value="SAF"/>
</dbReference>
<feature type="compositionally biased region" description="Basic and acidic residues" evidence="1">
    <location>
        <begin position="171"/>
        <end position="181"/>
    </location>
</feature>
<evidence type="ECO:0000259" key="3">
    <source>
        <dbReference type="SMART" id="SM00858"/>
    </source>
</evidence>